<reference evidence="1 2" key="1">
    <citation type="submission" date="2016-10" db="EMBL/GenBank/DDBJ databases">
        <authorList>
            <person name="de Groot N.N."/>
        </authorList>
    </citation>
    <scope>NUCLEOTIDE SEQUENCE [LARGE SCALE GENOMIC DNA]</scope>
    <source>
        <strain evidence="1 2">MT12</strain>
    </source>
</reference>
<dbReference type="OrthoDB" id="8252015at2"/>
<gene>
    <name evidence="1" type="ORF">SAMN05444164_0642</name>
</gene>
<evidence type="ECO:0000313" key="2">
    <source>
        <dbReference type="Proteomes" id="UP000198992"/>
    </source>
</evidence>
<dbReference type="AlphaFoldDB" id="A0A1H4NIZ9"/>
<organism evidence="1 2">
    <name type="scientific">Bradyrhizobium erythrophlei</name>
    <dbReference type="NCBI Taxonomy" id="1437360"/>
    <lineage>
        <taxon>Bacteria</taxon>
        <taxon>Pseudomonadati</taxon>
        <taxon>Pseudomonadota</taxon>
        <taxon>Alphaproteobacteria</taxon>
        <taxon>Hyphomicrobiales</taxon>
        <taxon>Nitrobacteraceae</taxon>
        <taxon>Bradyrhizobium</taxon>
    </lineage>
</organism>
<evidence type="ECO:0000313" key="1">
    <source>
        <dbReference type="EMBL" id="SEB95084.1"/>
    </source>
</evidence>
<name>A0A1H4NIZ9_9BRAD</name>
<accession>A0A1H4NIZ9</accession>
<dbReference type="Proteomes" id="UP000198992">
    <property type="component" value="Unassembled WGS sequence"/>
</dbReference>
<protein>
    <submittedName>
        <fullName evidence="1">Uncharacterized protein</fullName>
    </submittedName>
</protein>
<sequence length="62" mass="6829">MKVQPWHRRQAICVAAALPENDQDALIVLRLATELVTGFLAEREENEKPASTVVLIGGRECA</sequence>
<dbReference type="EMBL" id="FNTH01000001">
    <property type="protein sequence ID" value="SEB95084.1"/>
    <property type="molecule type" value="Genomic_DNA"/>
</dbReference>
<proteinExistence type="predicted"/>
<dbReference type="RefSeq" id="WP_092114162.1">
    <property type="nucleotide sequence ID" value="NZ_FNTH01000001.1"/>
</dbReference>